<dbReference type="EMBL" id="JAGIOO010000001">
    <property type="protein sequence ID" value="MBP2471435.1"/>
    <property type="molecule type" value="Genomic_DNA"/>
</dbReference>
<evidence type="ECO:0000259" key="1">
    <source>
        <dbReference type="Pfam" id="PF00144"/>
    </source>
</evidence>
<evidence type="ECO:0000313" key="3">
    <source>
        <dbReference type="Proteomes" id="UP001519363"/>
    </source>
</evidence>
<accession>A0ABS5A4D3</accession>
<proteinExistence type="predicted"/>
<keyword evidence="3" id="KW-1185">Reference proteome</keyword>
<dbReference type="Gene3D" id="3.40.710.10">
    <property type="entry name" value="DD-peptidase/beta-lactamase superfamily"/>
    <property type="match status" value="1"/>
</dbReference>
<dbReference type="PANTHER" id="PTHR43283">
    <property type="entry name" value="BETA-LACTAMASE-RELATED"/>
    <property type="match status" value="1"/>
</dbReference>
<dbReference type="InterPro" id="IPR050789">
    <property type="entry name" value="Diverse_Enzym_Activities"/>
</dbReference>
<dbReference type="PANTHER" id="PTHR43283:SF15">
    <property type="entry name" value="CONSERVED PROTEIN"/>
    <property type="match status" value="1"/>
</dbReference>
<reference evidence="2 3" key="1">
    <citation type="submission" date="2021-03" db="EMBL/GenBank/DDBJ databases">
        <title>Sequencing the genomes of 1000 actinobacteria strains.</title>
        <authorList>
            <person name="Klenk H.-P."/>
        </authorList>
    </citation>
    <scope>NUCLEOTIDE SEQUENCE [LARGE SCALE GENOMIC DNA]</scope>
    <source>
        <strain evidence="2 3">DSM 44580</strain>
    </source>
</reference>
<comment type="caution">
    <text evidence="2">The sequence shown here is derived from an EMBL/GenBank/DDBJ whole genome shotgun (WGS) entry which is preliminary data.</text>
</comment>
<dbReference type="RefSeq" id="WP_372444605.1">
    <property type="nucleotide sequence ID" value="NZ_JAGIOO010000001.1"/>
</dbReference>
<dbReference type="SUPFAM" id="SSF56601">
    <property type="entry name" value="beta-lactamase/transpeptidase-like"/>
    <property type="match status" value="1"/>
</dbReference>
<dbReference type="Pfam" id="PF00144">
    <property type="entry name" value="Beta-lactamase"/>
    <property type="match status" value="1"/>
</dbReference>
<dbReference type="InterPro" id="IPR012338">
    <property type="entry name" value="Beta-lactam/transpept-like"/>
</dbReference>
<sequence>MSSLTSLAAVQEWPVDNVATAVVRADGTVLGSHGDQQRVFRLASVTKLLTAYAALVAVEEGALEWDEAAGPEGATARHLAAHSSGWAFDSTTVQAQPGTRRIYSNTGFEALAETVEKNSGIPFAEYLTEGVLAPLGMTSTTLTGSPAAGAESSCADLVRFAAELQRPTLVSAETVAEATAVVFPGLNGVVPGYGMQKPSNWGLGFEIRGEKSPHWTGTRNSARTFGHFGQAGTFLWADPEAGVGCVALTDRDFGPWAVQAWTPFNDGVLTELGR</sequence>
<evidence type="ECO:0000313" key="2">
    <source>
        <dbReference type="EMBL" id="MBP2471435.1"/>
    </source>
</evidence>
<dbReference type="Proteomes" id="UP001519363">
    <property type="component" value="Unassembled WGS sequence"/>
</dbReference>
<feature type="domain" description="Beta-lactamase-related" evidence="1">
    <location>
        <begin position="19"/>
        <end position="258"/>
    </location>
</feature>
<gene>
    <name evidence="2" type="ORF">JOF53_000307</name>
</gene>
<name>A0ABS5A4D3_9PSEU</name>
<organism evidence="2 3">
    <name type="scientific">Crossiella equi</name>
    <dbReference type="NCBI Taxonomy" id="130796"/>
    <lineage>
        <taxon>Bacteria</taxon>
        <taxon>Bacillati</taxon>
        <taxon>Actinomycetota</taxon>
        <taxon>Actinomycetes</taxon>
        <taxon>Pseudonocardiales</taxon>
        <taxon>Pseudonocardiaceae</taxon>
        <taxon>Crossiella</taxon>
    </lineage>
</organism>
<dbReference type="InterPro" id="IPR001466">
    <property type="entry name" value="Beta-lactam-related"/>
</dbReference>
<protein>
    <submittedName>
        <fullName evidence="2">CubicO group peptidase (Beta-lactamase class C family)</fullName>
    </submittedName>
</protein>